<dbReference type="PANTHER" id="PTHR30193">
    <property type="entry name" value="ABC TRANSPORTER PERMEASE PROTEIN"/>
    <property type="match status" value="1"/>
</dbReference>
<dbReference type="SUPFAM" id="SSF161098">
    <property type="entry name" value="MetI-like"/>
    <property type="match status" value="1"/>
</dbReference>
<dbReference type="Pfam" id="PF00528">
    <property type="entry name" value="BPD_transp_1"/>
    <property type="match status" value="1"/>
</dbReference>
<keyword evidence="3" id="KW-1003">Cell membrane</keyword>
<dbReference type="InterPro" id="IPR035906">
    <property type="entry name" value="MetI-like_sf"/>
</dbReference>
<reference evidence="9" key="1">
    <citation type="journal article" date="2014" name="Int. J. Syst. Evol. Microbiol.">
        <title>Complete genome sequence of Corynebacterium casei LMG S-19264T (=DSM 44701T), isolated from a smear-ripened cheese.</title>
        <authorList>
            <consortium name="US DOE Joint Genome Institute (JGI-PGF)"/>
            <person name="Walter F."/>
            <person name="Albersmeier A."/>
            <person name="Kalinowski J."/>
            <person name="Ruckert C."/>
        </authorList>
    </citation>
    <scope>NUCLEOTIDE SEQUENCE</scope>
    <source>
        <strain evidence="9">CGMCC 4.7299</strain>
    </source>
</reference>
<protein>
    <submittedName>
        <fullName evidence="9">Sugar ABC transporter permease</fullName>
    </submittedName>
</protein>
<evidence type="ECO:0000256" key="4">
    <source>
        <dbReference type="ARBA" id="ARBA00022692"/>
    </source>
</evidence>
<comment type="similarity">
    <text evidence="7">Belongs to the binding-protein-dependent transport system permease family.</text>
</comment>
<dbReference type="EMBL" id="BMMX01000003">
    <property type="protein sequence ID" value="GGK80857.1"/>
    <property type="molecule type" value="Genomic_DNA"/>
</dbReference>
<evidence type="ECO:0000256" key="1">
    <source>
        <dbReference type="ARBA" id="ARBA00004651"/>
    </source>
</evidence>
<comment type="subcellular location">
    <subcellularLocation>
        <location evidence="1 7">Cell membrane</location>
        <topology evidence="1 7">Multi-pass membrane protein</topology>
    </subcellularLocation>
</comment>
<dbReference type="Proteomes" id="UP000656042">
    <property type="component" value="Unassembled WGS sequence"/>
</dbReference>
<dbReference type="RefSeq" id="WP_189078213.1">
    <property type="nucleotide sequence ID" value="NZ_BMMX01000003.1"/>
</dbReference>
<dbReference type="AlphaFoldDB" id="A0A8J3BXS0"/>
<dbReference type="Gene3D" id="1.10.3720.10">
    <property type="entry name" value="MetI-like"/>
    <property type="match status" value="1"/>
</dbReference>
<keyword evidence="2 7" id="KW-0813">Transport</keyword>
<feature type="transmembrane region" description="Helical" evidence="7">
    <location>
        <begin position="88"/>
        <end position="109"/>
    </location>
</feature>
<feature type="transmembrane region" description="Helical" evidence="7">
    <location>
        <begin position="25"/>
        <end position="44"/>
    </location>
</feature>
<evidence type="ECO:0000256" key="7">
    <source>
        <dbReference type="RuleBase" id="RU363032"/>
    </source>
</evidence>
<feature type="transmembrane region" description="Helical" evidence="7">
    <location>
        <begin position="226"/>
        <end position="244"/>
    </location>
</feature>
<feature type="transmembrane region" description="Helical" evidence="7">
    <location>
        <begin position="121"/>
        <end position="141"/>
    </location>
</feature>
<evidence type="ECO:0000256" key="6">
    <source>
        <dbReference type="ARBA" id="ARBA00023136"/>
    </source>
</evidence>
<evidence type="ECO:0000256" key="2">
    <source>
        <dbReference type="ARBA" id="ARBA00022448"/>
    </source>
</evidence>
<evidence type="ECO:0000259" key="8">
    <source>
        <dbReference type="PROSITE" id="PS50928"/>
    </source>
</evidence>
<evidence type="ECO:0000313" key="9">
    <source>
        <dbReference type="EMBL" id="GGK80857.1"/>
    </source>
</evidence>
<keyword evidence="5 7" id="KW-1133">Transmembrane helix</keyword>
<keyword evidence="10" id="KW-1185">Reference proteome</keyword>
<name>A0A8J3BXS0_9ACTN</name>
<dbReference type="GO" id="GO:0005886">
    <property type="term" value="C:plasma membrane"/>
    <property type="evidence" value="ECO:0007669"/>
    <property type="project" value="UniProtKB-SubCell"/>
</dbReference>
<dbReference type="GO" id="GO:0055085">
    <property type="term" value="P:transmembrane transport"/>
    <property type="evidence" value="ECO:0007669"/>
    <property type="project" value="InterPro"/>
</dbReference>
<evidence type="ECO:0000313" key="10">
    <source>
        <dbReference type="Proteomes" id="UP000656042"/>
    </source>
</evidence>
<dbReference type="InterPro" id="IPR051393">
    <property type="entry name" value="ABC_transporter_permease"/>
</dbReference>
<proteinExistence type="inferred from homology"/>
<feature type="transmembrane region" description="Helical" evidence="7">
    <location>
        <begin position="170"/>
        <end position="193"/>
    </location>
</feature>
<organism evidence="9 10">
    <name type="scientific">Mangrovihabitans endophyticus</name>
    <dbReference type="NCBI Taxonomy" id="1751298"/>
    <lineage>
        <taxon>Bacteria</taxon>
        <taxon>Bacillati</taxon>
        <taxon>Actinomycetota</taxon>
        <taxon>Actinomycetes</taxon>
        <taxon>Micromonosporales</taxon>
        <taxon>Micromonosporaceae</taxon>
        <taxon>Mangrovihabitans</taxon>
    </lineage>
</organism>
<feature type="domain" description="ABC transmembrane type-1" evidence="8">
    <location>
        <begin position="84"/>
        <end position="296"/>
    </location>
</feature>
<evidence type="ECO:0000256" key="3">
    <source>
        <dbReference type="ARBA" id="ARBA00022475"/>
    </source>
</evidence>
<reference evidence="9" key="2">
    <citation type="submission" date="2020-09" db="EMBL/GenBank/DDBJ databases">
        <authorList>
            <person name="Sun Q."/>
            <person name="Zhou Y."/>
        </authorList>
    </citation>
    <scope>NUCLEOTIDE SEQUENCE</scope>
    <source>
        <strain evidence="9">CGMCC 4.7299</strain>
    </source>
</reference>
<dbReference type="PROSITE" id="PS50928">
    <property type="entry name" value="ABC_TM1"/>
    <property type="match status" value="1"/>
</dbReference>
<comment type="caution">
    <text evidence="9">The sequence shown here is derived from an EMBL/GenBank/DDBJ whole genome shotgun (WGS) entry which is preliminary data.</text>
</comment>
<dbReference type="CDD" id="cd06261">
    <property type="entry name" value="TM_PBP2"/>
    <property type="match status" value="1"/>
</dbReference>
<keyword evidence="4 7" id="KW-0812">Transmembrane</keyword>
<dbReference type="InterPro" id="IPR000515">
    <property type="entry name" value="MetI-like"/>
</dbReference>
<feature type="transmembrane region" description="Helical" evidence="7">
    <location>
        <begin position="275"/>
        <end position="297"/>
    </location>
</feature>
<dbReference type="PANTHER" id="PTHR30193:SF41">
    <property type="entry name" value="DIACETYLCHITOBIOSE UPTAKE SYSTEM PERMEASE PROTEIN NGCF"/>
    <property type="match status" value="1"/>
</dbReference>
<accession>A0A8J3BXS0</accession>
<keyword evidence="6 7" id="KW-0472">Membrane</keyword>
<evidence type="ECO:0000256" key="5">
    <source>
        <dbReference type="ARBA" id="ARBA00022989"/>
    </source>
</evidence>
<sequence>MAVLTAAPARESRTARLRRRINDNLMAYAFMAAGIACFAFFSWYPLVKGVILSFQQDNFVIPPYWVGLENYRTLFDDPLFWTAWKNTLYFTVLALVFGYVLPFFLAVLLNEFRHFSGFFRVLVYLPVMLPPIVSVLLWRYFYDPGNGLFNTVLHGVGLPGSQWTQSSRTAMISLVLVSTWANLGGATLMYLAALQGIPGDLYEAAELDGAGIWQRLRHVTFPQMRFIMLVLLLLQIIATMQVFIEPFALTGTSSPDTITVMVLIYRYAFTVNNDFGLAAAMSVLLFVVLGAFSALYLRLTRSGD</sequence>
<gene>
    <name evidence="9" type="ORF">GCM10012284_13530</name>
</gene>